<comment type="caution">
    <text evidence="2">The sequence shown here is derived from an EMBL/GenBank/DDBJ whole genome shotgun (WGS) entry which is preliminary data.</text>
</comment>
<proteinExistence type="predicted"/>
<keyword evidence="1" id="KW-0472">Membrane</keyword>
<reference evidence="2" key="1">
    <citation type="journal article" date="2014" name="Front. Microbiol.">
        <title>High frequency of phylogenetically diverse reductive dehalogenase-homologous genes in deep subseafloor sedimentary metagenomes.</title>
        <authorList>
            <person name="Kawai M."/>
            <person name="Futagami T."/>
            <person name="Toyoda A."/>
            <person name="Takaki Y."/>
            <person name="Nishi S."/>
            <person name="Hori S."/>
            <person name="Arai W."/>
            <person name="Tsubouchi T."/>
            <person name="Morono Y."/>
            <person name="Uchiyama I."/>
            <person name="Ito T."/>
            <person name="Fujiyama A."/>
            <person name="Inagaki F."/>
            <person name="Takami H."/>
        </authorList>
    </citation>
    <scope>NUCLEOTIDE SEQUENCE</scope>
    <source>
        <strain evidence="2">Expedition CK06-06</strain>
    </source>
</reference>
<accession>X1TIL5</accession>
<feature type="transmembrane region" description="Helical" evidence="1">
    <location>
        <begin position="41"/>
        <end position="62"/>
    </location>
</feature>
<evidence type="ECO:0000313" key="2">
    <source>
        <dbReference type="EMBL" id="GAJ05158.1"/>
    </source>
</evidence>
<gene>
    <name evidence="2" type="ORF">S12H4_43084</name>
</gene>
<sequence>YLLQLFLIAAGILAPLTWLTFILVPFFMAAVVFLKKSFRKTAGILVIIGACYPALMLIGQIFGG</sequence>
<dbReference type="EMBL" id="BARW01026412">
    <property type="protein sequence ID" value="GAJ05158.1"/>
    <property type="molecule type" value="Genomic_DNA"/>
</dbReference>
<feature type="transmembrane region" description="Helical" evidence="1">
    <location>
        <begin position="6"/>
        <end position="34"/>
    </location>
</feature>
<keyword evidence="1" id="KW-1133">Transmembrane helix</keyword>
<organism evidence="2">
    <name type="scientific">marine sediment metagenome</name>
    <dbReference type="NCBI Taxonomy" id="412755"/>
    <lineage>
        <taxon>unclassified sequences</taxon>
        <taxon>metagenomes</taxon>
        <taxon>ecological metagenomes</taxon>
    </lineage>
</organism>
<feature type="non-terminal residue" evidence="2">
    <location>
        <position position="1"/>
    </location>
</feature>
<dbReference type="AlphaFoldDB" id="X1TIL5"/>
<name>X1TIL5_9ZZZZ</name>
<evidence type="ECO:0000256" key="1">
    <source>
        <dbReference type="SAM" id="Phobius"/>
    </source>
</evidence>
<protein>
    <submittedName>
        <fullName evidence="2">Uncharacterized protein</fullName>
    </submittedName>
</protein>
<keyword evidence="1" id="KW-0812">Transmembrane</keyword>